<dbReference type="InterPro" id="IPR033140">
    <property type="entry name" value="Lipase_GDXG_put_SER_AS"/>
</dbReference>
<feature type="active site" evidence="2">
    <location>
        <position position="69"/>
    </location>
</feature>
<dbReference type="Proteomes" id="UP001642360">
    <property type="component" value="Unassembled WGS sequence"/>
</dbReference>
<dbReference type="PANTHER" id="PTHR23024:SF467">
    <property type="entry name" value="CARBOXYLESTERASE 12-RELATED"/>
    <property type="match status" value="1"/>
</dbReference>
<dbReference type="Pfam" id="PF07859">
    <property type="entry name" value="Abhydrolase_3"/>
    <property type="match status" value="2"/>
</dbReference>
<protein>
    <recommendedName>
        <fullName evidence="3">Alpha/beta hydrolase fold-3 domain-containing protein</fullName>
    </recommendedName>
</protein>
<organism evidence="4 5">
    <name type="scientific">Ilex paraguariensis</name>
    <name type="common">yerba mate</name>
    <dbReference type="NCBI Taxonomy" id="185542"/>
    <lineage>
        <taxon>Eukaryota</taxon>
        <taxon>Viridiplantae</taxon>
        <taxon>Streptophyta</taxon>
        <taxon>Embryophyta</taxon>
        <taxon>Tracheophyta</taxon>
        <taxon>Spermatophyta</taxon>
        <taxon>Magnoliopsida</taxon>
        <taxon>eudicotyledons</taxon>
        <taxon>Gunneridae</taxon>
        <taxon>Pentapetalae</taxon>
        <taxon>asterids</taxon>
        <taxon>campanulids</taxon>
        <taxon>Aquifoliales</taxon>
        <taxon>Aquifoliaceae</taxon>
        <taxon>Ilex</taxon>
    </lineage>
</organism>
<evidence type="ECO:0000313" key="5">
    <source>
        <dbReference type="Proteomes" id="UP001642360"/>
    </source>
</evidence>
<comment type="similarity">
    <text evidence="1">Belongs to the 'GDXG' lipolytic enzyme family.</text>
</comment>
<feature type="domain" description="Alpha/beta hydrolase fold-3" evidence="3">
    <location>
        <begin position="19"/>
        <end position="103"/>
    </location>
</feature>
<dbReference type="SUPFAM" id="SSF53474">
    <property type="entry name" value="alpha/beta-Hydrolases"/>
    <property type="match status" value="1"/>
</dbReference>
<evidence type="ECO:0000259" key="3">
    <source>
        <dbReference type="Pfam" id="PF07859"/>
    </source>
</evidence>
<evidence type="ECO:0000256" key="2">
    <source>
        <dbReference type="PROSITE-ProRule" id="PRU10038"/>
    </source>
</evidence>
<gene>
    <name evidence="4" type="ORF">ILEXP_LOCUS51309</name>
</gene>
<dbReference type="InterPro" id="IPR029058">
    <property type="entry name" value="AB_hydrolase_fold"/>
</dbReference>
<sequence>MTPSQHTPPHYSINTFTVYRLAPEHHLPAAYDDSWVAIKWVASHSGGDGQEPWLKDHVDFQRVFFSGDSAGGNIAHNMGMRVGSEKLDGISLVGLVLAHAFFWGEKPIGNESSEPILPRNLTRVLVCVAEKDLLKDRGWYYKEVLVKSGWKGKVEIMEAKGEEHVFHLFNPTCENAVAKLKKLASFFNQDKA</sequence>
<dbReference type="EMBL" id="CAUOFW020007969">
    <property type="protein sequence ID" value="CAK9181258.1"/>
    <property type="molecule type" value="Genomic_DNA"/>
</dbReference>
<keyword evidence="5" id="KW-1185">Reference proteome</keyword>
<reference evidence="4 5" key="1">
    <citation type="submission" date="2024-02" db="EMBL/GenBank/DDBJ databases">
        <authorList>
            <person name="Vignale AGUSTIN F."/>
            <person name="Sosa J E."/>
            <person name="Modenutti C."/>
        </authorList>
    </citation>
    <scope>NUCLEOTIDE SEQUENCE [LARGE SCALE GENOMIC DNA]</scope>
</reference>
<dbReference type="PROSITE" id="PS01174">
    <property type="entry name" value="LIPASE_GDXG_SER"/>
    <property type="match status" value="1"/>
</dbReference>
<dbReference type="AlphaFoldDB" id="A0ABC8UJN3"/>
<dbReference type="InterPro" id="IPR050466">
    <property type="entry name" value="Carboxylest/Gibb_receptor"/>
</dbReference>
<feature type="domain" description="Alpha/beta hydrolase fold-3" evidence="3">
    <location>
        <begin position="119"/>
        <end position="167"/>
    </location>
</feature>
<evidence type="ECO:0000256" key="1">
    <source>
        <dbReference type="ARBA" id="ARBA00010515"/>
    </source>
</evidence>
<dbReference type="InterPro" id="IPR013094">
    <property type="entry name" value="AB_hydrolase_3"/>
</dbReference>
<accession>A0ABC8UJN3</accession>
<evidence type="ECO:0000313" key="4">
    <source>
        <dbReference type="EMBL" id="CAK9181258.1"/>
    </source>
</evidence>
<dbReference type="Gene3D" id="3.40.50.1820">
    <property type="entry name" value="alpha/beta hydrolase"/>
    <property type="match status" value="1"/>
</dbReference>
<comment type="caution">
    <text evidence="4">The sequence shown here is derived from an EMBL/GenBank/DDBJ whole genome shotgun (WGS) entry which is preliminary data.</text>
</comment>
<name>A0ABC8UJN3_9AQUA</name>
<dbReference type="PANTHER" id="PTHR23024">
    <property type="entry name" value="ARYLACETAMIDE DEACETYLASE"/>
    <property type="match status" value="1"/>
</dbReference>
<proteinExistence type="inferred from homology"/>